<name>A0ABN1U919_9ACTN</name>
<evidence type="ECO:0008006" key="3">
    <source>
        <dbReference type="Google" id="ProtNLM"/>
    </source>
</evidence>
<keyword evidence="2" id="KW-1185">Reference proteome</keyword>
<proteinExistence type="predicted"/>
<dbReference type="InterPro" id="IPR016181">
    <property type="entry name" value="Acyl_CoA_acyltransferase"/>
</dbReference>
<dbReference type="EMBL" id="BAAALD010000156">
    <property type="protein sequence ID" value="GAA1125771.1"/>
    <property type="molecule type" value="Genomic_DNA"/>
</dbReference>
<dbReference type="RefSeq" id="WP_344628279.1">
    <property type="nucleotide sequence ID" value="NZ_BAAALD010000156.1"/>
</dbReference>
<dbReference type="SUPFAM" id="SSF55729">
    <property type="entry name" value="Acyl-CoA N-acyltransferases (Nat)"/>
    <property type="match status" value="1"/>
</dbReference>
<dbReference type="Gene3D" id="3.40.630.30">
    <property type="match status" value="1"/>
</dbReference>
<sequence length="65" mass="7300">MTPVLPTGPRLALREIEHEDTAVFLAICGDPEATRHLSFEPRTRDQVQAIVDRSMNLAKDSPRTE</sequence>
<protein>
    <recommendedName>
        <fullName evidence="3">N-acetyltransferase</fullName>
    </recommendedName>
</protein>
<comment type="caution">
    <text evidence="1">The sequence shown here is derived from an EMBL/GenBank/DDBJ whole genome shotgun (WGS) entry which is preliminary data.</text>
</comment>
<accession>A0ABN1U919</accession>
<evidence type="ECO:0000313" key="1">
    <source>
        <dbReference type="EMBL" id="GAA1125771.1"/>
    </source>
</evidence>
<organism evidence="1 2">
    <name type="scientific">Kitasatospora arboriphila</name>
    <dbReference type="NCBI Taxonomy" id="258052"/>
    <lineage>
        <taxon>Bacteria</taxon>
        <taxon>Bacillati</taxon>
        <taxon>Actinomycetota</taxon>
        <taxon>Actinomycetes</taxon>
        <taxon>Kitasatosporales</taxon>
        <taxon>Streptomycetaceae</taxon>
        <taxon>Kitasatospora</taxon>
    </lineage>
</organism>
<evidence type="ECO:0000313" key="2">
    <source>
        <dbReference type="Proteomes" id="UP001499987"/>
    </source>
</evidence>
<gene>
    <name evidence="1" type="ORF">GCM10009663_75400</name>
</gene>
<reference evidence="1 2" key="1">
    <citation type="journal article" date="2019" name="Int. J. Syst. Evol. Microbiol.">
        <title>The Global Catalogue of Microorganisms (GCM) 10K type strain sequencing project: providing services to taxonomists for standard genome sequencing and annotation.</title>
        <authorList>
            <consortium name="The Broad Institute Genomics Platform"/>
            <consortium name="The Broad Institute Genome Sequencing Center for Infectious Disease"/>
            <person name="Wu L."/>
            <person name="Ma J."/>
        </authorList>
    </citation>
    <scope>NUCLEOTIDE SEQUENCE [LARGE SCALE GENOMIC DNA]</scope>
    <source>
        <strain evidence="1 2">JCM 13002</strain>
    </source>
</reference>
<dbReference type="Proteomes" id="UP001499987">
    <property type="component" value="Unassembled WGS sequence"/>
</dbReference>